<dbReference type="EMBL" id="KN838560">
    <property type="protein sequence ID" value="KIK05433.1"/>
    <property type="molecule type" value="Genomic_DNA"/>
</dbReference>
<reference evidence="3" key="2">
    <citation type="submission" date="2015-01" db="EMBL/GenBank/DDBJ databases">
        <title>Evolutionary Origins and Diversification of the Mycorrhizal Mutualists.</title>
        <authorList>
            <consortium name="DOE Joint Genome Institute"/>
            <consortium name="Mycorrhizal Genomics Consortium"/>
            <person name="Kohler A."/>
            <person name="Kuo A."/>
            <person name="Nagy L.G."/>
            <person name="Floudas D."/>
            <person name="Copeland A."/>
            <person name="Barry K.W."/>
            <person name="Cichocki N."/>
            <person name="Veneault-Fourrey C."/>
            <person name="LaButti K."/>
            <person name="Lindquist E.A."/>
            <person name="Lipzen A."/>
            <person name="Lundell T."/>
            <person name="Morin E."/>
            <person name="Murat C."/>
            <person name="Riley R."/>
            <person name="Ohm R."/>
            <person name="Sun H."/>
            <person name="Tunlid A."/>
            <person name="Henrissat B."/>
            <person name="Grigoriev I.V."/>
            <person name="Hibbett D.S."/>
            <person name="Martin F."/>
        </authorList>
    </citation>
    <scope>NUCLEOTIDE SEQUENCE [LARGE SCALE GENOMIC DNA]</scope>
    <source>
        <strain evidence="3">LaAM-08-1</strain>
    </source>
</reference>
<sequence>MMHLGRLGHSPESTAPFITSPDKKARRCFQIPKAPKKTMRSPSKQDTHNTLDDDHLRRRQGERCVAMVVMLEWNQKMALFTVVDHAAHLRHFVPTFRSPKSQHS</sequence>
<evidence type="ECO:0000313" key="3">
    <source>
        <dbReference type="Proteomes" id="UP000054477"/>
    </source>
</evidence>
<proteinExistence type="predicted"/>
<organism evidence="2 3">
    <name type="scientific">Laccaria amethystina LaAM-08-1</name>
    <dbReference type="NCBI Taxonomy" id="1095629"/>
    <lineage>
        <taxon>Eukaryota</taxon>
        <taxon>Fungi</taxon>
        <taxon>Dikarya</taxon>
        <taxon>Basidiomycota</taxon>
        <taxon>Agaricomycotina</taxon>
        <taxon>Agaricomycetes</taxon>
        <taxon>Agaricomycetidae</taxon>
        <taxon>Agaricales</taxon>
        <taxon>Agaricineae</taxon>
        <taxon>Hydnangiaceae</taxon>
        <taxon>Laccaria</taxon>
    </lineage>
</organism>
<reference evidence="2 3" key="1">
    <citation type="submission" date="2014-04" db="EMBL/GenBank/DDBJ databases">
        <authorList>
            <consortium name="DOE Joint Genome Institute"/>
            <person name="Kuo A."/>
            <person name="Kohler A."/>
            <person name="Nagy L.G."/>
            <person name="Floudas D."/>
            <person name="Copeland A."/>
            <person name="Barry K.W."/>
            <person name="Cichocki N."/>
            <person name="Veneault-Fourrey C."/>
            <person name="LaButti K."/>
            <person name="Lindquist E.A."/>
            <person name="Lipzen A."/>
            <person name="Lundell T."/>
            <person name="Morin E."/>
            <person name="Murat C."/>
            <person name="Sun H."/>
            <person name="Tunlid A."/>
            <person name="Henrissat B."/>
            <person name="Grigoriev I.V."/>
            <person name="Hibbett D.S."/>
            <person name="Martin F."/>
            <person name="Nordberg H.P."/>
            <person name="Cantor M.N."/>
            <person name="Hua S.X."/>
        </authorList>
    </citation>
    <scope>NUCLEOTIDE SEQUENCE [LARGE SCALE GENOMIC DNA]</scope>
    <source>
        <strain evidence="2 3">LaAM-08-1</strain>
    </source>
</reference>
<accession>A0A0C9YBH7</accession>
<dbReference type="Proteomes" id="UP000054477">
    <property type="component" value="Unassembled WGS sequence"/>
</dbReference>
<name>A0A0C9YBH7_9AGAR</name>
<feature type="compositionally biased region" description="Basic and acidic residues" evidence="1">
    <location>
        <begin position="43"/>
        <end position="58"/>
    </location>
</feature>
<evidence type="ECO:0000256" key="1">
    <source>
        <dbReference type="SAM" id="MobiDB-lite"/>
    </source>
</evidence>
<dbReference type="HOGENOM" id="CLU_2250570_0_0_1"/>
<gene>
    <name evidence="2" type="ORF">K443DRAFT_353781</name>
</gene>
<dbReference type="AlphaFoldDB" id="A0A0C9YBH7"/>
<keyword evidence="3" id="KW-1185">Reference proteome</keyword>
<feature type="region of interest" description="Disordered" evidence="1">
    <location>
        <begin position="1"/>
        <end position="58"/>
    </location>
</feature>
<evidence type="ECO:0000313" key="2">
    <source>
        <dbReference type="EMBL" id="KIK05433.1"/>
    </source>
</evidence>
<protein>
    <submittedName>
        <fullName evidence="2">Uncharacterized protein</fullName>
    </submittedName>
</protein>